<dbReference type="RefSeq" id="WP_343986597.1">
    <property type="nucleotide sequence ID" value="NZ_BAAAJG010000027.1"/>
</dbReference>
<dbReference type="Gene3D" id="3.90.550.10">
    <property type="entry name" value="Spore Coat Polysaccharide Biosynthesis Protein SpsA, Chain A"/>
    <property type="match status" value="1"/>
</dbReference>
<organism evidence="3 4">
    <name type="scientific">Pseudonocardia aurantiaca</name>
    <dbReference type="NCBI Taxonomy" id="75290"/>
    <lineage>
        <taxon>Bacteria</taxon>
        <taxon>Bacillati</taxon>
        <taxon>Actinomycetota</taxon>
        <taxon>Actinomycetes</taxon>
        <taxon>Pseudonocardiales</taxon>
        <taxon>Pseudonocardiaceae</taxon>
        <taxon>Pseudonocardia</taxon>
    </lineage>
</organism>
<dbReference type="InterPro" id="IPR029044">
    <property type="entry name" value="Nucleotide-diphossugar_trans"/>
</dbReference>
<evidence type="ECO:0000256" key="1">
    <source>
        <dbReference type="ARBA" id="ARBA00022679"/>
    </source>
</evidence>
<protein>
    <submittedName>
        <fullName evidence="3">2-C-methyl-D-erythritol 4-phosphate cytidylyltransferase</fullName>
    </submittedName>
</protein>
<dbReference type="Proteomes" id="UP001597145">
    <property type="component" value="Unassembled WGS sequence"/>
</dbReference>
<evidence type="ECO:0000313" key="3">
    <source>
        <dbReference type="EMBL" id="MFD1532399.1"/>
    </source>
</evidence>
<dbReference type="InterPro" id="IPR034683">
    <property type="entry name" value="IspD/TarI"/>
</dbReference>
<keyword evidence="1" id="KW-0808">Transferase</keyword>
<dbReference type="EMBL" id="JBHUCP010000018">
    <property type="protein sequence ID" value="MFD1532399.1"/>
    <property type="molecule type" value="Genomic_DNA"/>
</dbReference>
<keyword evidence="4" id="KW-1185">Reference proteome</keyword>
<reference evidence="4" key="1">
    <citation type="journal article" date="2019" name="Int. J. Syst. Evol. Microbiol.">
        <title>The Global Catalogue of Microorganisms (GCM) 10K type strain sequencing project: providing services to taxonomists for standard genome sequencing and annotation.</title>
        <authorList>
            <consortium name="The Broad Institute Genomics Platform"/>
            <consortium name="The Broad Institute Genome Sequencing Center for Infectious Disease"/>
            <person name="Wu L."/>
            <person name="Ma J."/>
        </authorList>
    </citation>
    <scope>NUCLEOTIDE SEQUENCE [LARGE SCALE GENOMIC DNA]</scope>
    <source>
        <strain evidence="4">JCM 12165</strain>
    </source>
</reference>
<dbReference type="InterPro" id="IPR050088">
    <property type="entry name" value="IspD/TarI_cytidylyltransf_bact"/>
</dbReference>
<dbReference type="CDD" id="cd02516">
    <property type="entry name" value="CDP-ME_synthetase"/>
    <property type="match status" value="1"/>
</dbReference>
<dbReference type="Pfam" id="PF01128">
    <property type="entry name" value="IspD"/>
    <property type="match status" value="1"/>
</dbReference>
<sequence>MQPPHPAAAAVVLAGGSGTRVGAGRNKVYLPLGGRPVLAWSLATFAGMPEVGTVVLVVRAEDREPAAELLAEHGPGVAVVTGGSTRQESELAALRHLAPRIADGSIDVVLLHDGARPLASRTLAEEVLRVARADGGAVPGLRRHDLAGAGPDADTLAGPAPEGLVAVQTPQGFRAGPLLAAYEEAARHGFAGTDTASCLERFAPGVPIRWVPGEERNFKITYAHDLVAAEHALRGEISGV</sequence>
<gene>
    <name evidence="3" type="ORF">ACFSCY_23515</name>
</gene>
<accession>A0ABW4FPL0</accession>
<evidence type="ECO:0000313" key="4">
    <source>
        <dbReference type="Proteomes" id="UP001597145"/>
    </source>
</evidence>
<dbReference type="PANTHER" id="PTHR32125">
    <property type="entry name" value="2-C-METHYL-D-ERYTHRITOL 4-PHOSPHATE CYTIDYLYLTRANSFERASE, CHLOROPLASTIC"/>
    <property type="match status" value="1"/>
</dbReference>
<dbReference type="GO" id="GO:0016779">
    <property type="term" value="F:nucleotidyltransferase activity"/>
    <property type="evidence" value="ECO:0007669"/>
    <property type="project" value="UniProtKB-KW"/>
</dbReference>
<dbReference type="SUPFAM" id="SSF53448">
    <property type="entry name" value="Nucleotide-diphospho-sugar transferases"/>
    <property type="match status" value="1"/>
</dbReference>
<keyword evidence="2 3" id="KW-0548">Nucleotidyltransferase</keyword>
<dbReference type="PANTHER" id="PTHR32125:SF4">
    <property type="entry name" value="2-C-METHYL-D-ERYTHRITOL 4-PHOSPHATE CYTIDYLYLTRANSFERASE, CHLOROPLASTIC"/>
    <property type="match status" value="1"/>
</dbReference>
<evidence type="ECO:0000256" key="2">
    <source>
        <dbReference type="ARBA" id="ARBA00022695"/>
    </source>
</evidence>
<name>A0ABW4FPL0_9PSEU</name>
<proteinExistence type="predicted"/>
<comment type="caution">
    <text evidence="3">The sequence shown here is derived from an EMBL/GenBank/DDBJ whole genome shotgun (WGS) entry which is preliminary data.</text>
</comment>